<dbReference type="Proteomes" id="UP000243459">
    <property type="component" value="Chromosome 9"/>
</dbReference>
<reference evidence="6" key="1">
    <citation type="journal article" date="2017" name="Nat. Commun.">
        <title>The asparagus genome sheds light on the origin and evolution of a young Y chromosome.</title>
        <authorList>
            <person name="Harkess A."/>
            <person name="Zhou J."/>
            <person name="Xu C."/>
            <person name="Bowers J.E."/>
            <person name="Van der Hulst R."/>
            <person name="Ayyampalayam S."/>
            <person name="Mercati F."/>
            <person name="Riccardi P."/>
            <person name="McKain M.R."/>
            <person name="Kakrana A."/>
            <person name="Tang H."/>
            <person name="Ray J."/>
            <person name="Groenendijk J."/>
            <person name="Arikit S."/>
            <person name="Mathioni S.M."/>
            <person name="Nakano M."/>
            <person name="Shan H."/>
            <person name="Telgmann-Rauber A."/>
            <person name="Kanno A."/>
            <person name="Yue Z."/>
            <person name="Chen H."/>
            <person name="Li W."/>
            <person name="Chen Y."/>
            <person name="Xu X."/>
            <person name="Zhang Y."/>
            <person name="Luo S."/>
            <person name="Chen H."/>
            <person name="Gao J."/>
            <person name="Mao Z."/>
            <person name="Pires J.C."/>
            <person name="Luo M."/>
            <person name="Kudrna D."/>
            <person name="Wing R.A."/>
            <person name="Meyers B.C."/>
            <person name="Yi K."/>
            <person name="Kong H."/>
            <person name="Lavrijsen P."/>
            <person name="Sunseri F."/>
            <person name="Falavigna A."/>
            <person name="Ye Y."/>
            <person name="Leebens-Mack J.H."/>
            <person name="Chen G."/>
        </authorList>
    </citation>
    <scope>NUCLEOTIDE SEQUENCE [LARGE SCALE GENOMIC DNA]</scope>
    <source>
        <strain evidence="6">cv. DH0086</strain>
    </source>
</reference>
<evidence type="ECO:0000313" key="5">
    <source>
        <dbReference type="EMBL" id="ONK57450.1"/>
    </source>
</evidence>
<sequence>MATRGVSPPAAASAGSLELEGLVIGSKMERVGGTMSRYFSEGKGRIFSEEERAKEAVYIQKMERERMEKLKKKMEKERAAAERGEIKVHRR</sequence>
<keyword evidence="6" id="KW-1185">Reference proteome</keyword>
<name>A0A5P1E4G5_ASPOF</name>
<dbReference type="Gramene" id="ONK57450">
    <property type="protein sequence ID" value="ONK57450"/>
    <property type="gene ID" value="A4U43_C09F640"/>
</dbReference>
<feature type="coiled-coil region" evidence="4">
    <location>
        <begin position="59"/>
        <end position="87"/>
    </location>
</feature>
<dbReference type="PANTHER" id="PTHR33878:SF4">
    <property type="entry name" value="OS08G0558900 PROTEIN"/>
    <property type="match status" value="1"/>
</dbReference>
<dbReference type="EMBL" id="CM007389">
    <property type="protein sequence ID" value="ONK57450.1"/>
    <property type="molecule type" value="Genomic_DNA"/>
</dbReference>
<evidence type="ECO:0000256" key="3">
    <source>
        <dbReference type="ARBA" id="ARBA00023128"/>
    </source>
</evidence>
<dbReference type="Pfam" id="PF04568">
    <property type="entry name" value="IATP"/>
    <property type="match status" value="1"/>
</dbReference>
<dbReference type="PANTHER" id="PTHR33878">
    <property type="entry name" value="OS08G0559000 PROTEIN"/>
    <property type="match status" value="1"/>
</dbReference>
<evidence type="ECO:0000256" key="4">
    <source>
        <dbReference type="SAM" id="Coils"/>
    </source>
</evidence>
<dbReference type="GO" id="GO:0042030">
    <property type="term" value="F:ATPase inhibitor activity"/>
    <property type="evidence" value="ECO:0007669"/>
    <property type="project" value="InterPro"/>
</dbReference>
<evidence type="ECO:0008006" key="7">
    <source>
        <dbReference type="Google" id="ProtNLM"/>
    </source>
</evidence>
<protein>
    <recommendedName>
        <fullName evidence="7">ATPase inhibitor</fullName>
    </recommendedName>
</protein>
<comment type="similarity">
    <text evidence="2">Belongs to the ATPase inhibitor family.</text>
</comment>
<keyword evidence="4" id="KW-0175">Coiled coil</keyword>
<dbReference type="AlphaFoldDB" id="A0A5P1E4G5"/>
<dbReference type="InterPro" id="IPR045284">
    <property type="entry name" value="At2g27730-like"/>
</dbReference>
<keyword evidence="3" id="KW-0496">Mitochondrion</keyword>
<evidence type="ECO:0000313" key="6">
    <source>
        <dbReference type="Proteomes" id="UP000243459"/>
    </source>
</evidence>
<evidence type="ECO:0000256" key="2">
    <source>
        <dbReference type="ARBA" id="ARBA00010901"/>
    </source>
</evidence>
<evidence type="ECO:0000256" key="1">
    <source>
        <dbReference type="ARBA" id="ARBA00004173"/>
    </source>
</evidence>
<dbReference type="Gene3D" id="1.20.5.500">
    <property type="entry name" value="Single helix bin"/>
    <property type="match status" value="1"/>
</dbReference>
<accession>A0A5P1E4G5</accession>
<gene>
    <name evidence="5" type="ORF">A4U43_C09F640</name>
</gene>
<organism evidence="5 6">
    <name type="scientific">Asparagus officinalis</name>
    <name type="common">Garden asparagus</name>
    <dbReference type="NCBI Taxonomy" id="4686"/>
    <lineage>
        <taxon>Eukaryota</taxon>
        <taxon>Viridiplantae</taxon>
        <taxon>Streptophyta</taxon>
        <taxon>Embryophyta</taxon>
        <taxon>Tracheophyta</taxon>
        <taxon>Spermatophyta</taxon>
        <taxon>Magnoliopsida</taxon>
        <taxon>Liliopsida</taxon>
        <taxon>Asparagales</taxon>
        <taxon>Asparagaceae</taxon>
        <taxon>Asparagoideae</taxon>
        <taxon>Asparagus</taxon>
    </lineage>
</organism>
<dbReference type="InterPro" id="IPR007648">
    <property type="entry name" value="ATPase_inhibitor_mt"/>
</dbReference>
<proteinExistence type="inferred from homology"/>
<dbReference type="GO" id="GO:0005739">
    <property type="term" value="C:mitochondrion"/>
    <property type="evidence" value="ECO:0007669"/>
    <property type="project" value="UniProtKB-SubCell"/>
</dbReference>
<comment type="subcellular location">
    <subcellularLocation>
        <location evidence="1">Mitochondrion</location>
    </subcellularLocation>
</comment>